<evidence type="ECO:0000313" key="1">
    <source>
        <dbReference type="EMBL" id="TDL38084.1"/>
    </source>
</evidence>
<dbReference type="Proteomes" id="UP000294621">
    <property type="component" value="Unassembled WGS sequence"/>
</dbReference>
<dbReference type="EMBL" id="SMZQ01000004">
    <property type="protein sequence ID" value="TDL38084.1"/>
    <property type="molecule type" value="Genomic_DNA"/>
</dbReference>
<organism evidence="1 2">
    <name type="scientific">Arthrobacter nitrophenolicus</name>
    <dbReference type="NCBI Taxonomy" id="683150"/>
    <lineage>
        <taxon>Bacteria</taxon>
        <taxon>Bacillati</taxon>
        <taxon>Actinomycetota</taxon>
        <taxon>Actinomycetes</taxon>
        <taxon>Micrococcales</taxon>
        <taxon>Micrococcaceae</taxon>
        <taxon>Arthrobacter</taxon>
    </lineage>
</organism>
<gene>
    <name evidence="1" type="ORF">E2R57_10260</name>
</gene>
<proteinExistence type="predicted"/>
<reference evidence="1 2" key="1">
    <citation type="submission" date="2019-03" db="EMBL/GenBank/DDBJ databases">
        <title>Genome Sequencing and Assembly of Various Microbes Isolated from Partially Reclaimed Soil and Acid Mine Drainage (AMD) Site.</title>
        <authorList>
            <person name="Steinbock B."/>
            <person name="Bechtold R."/>
            <person name="Sevigny J.L."/>
            <person name="Thomas D."/>
            <person name="Cuthill L.R."/>
            <person name="Aveiro Johannsen E.J."/>
            <person name="Thomas K."/>
            <person name="Ghosh A."/>
        </authorList>
    </citation>
    <scope>NUCLEOTIDE SEQUENCE [LARGE SCALE GENOMIC DNA]</scope>
    <source>
        <strain evidence="1 2">S-A1</strain>
    </source>
</reference>
<evidence type="ECO:0000313" key="2">
    <source>
        <dbReference type="Proteomes" id="UP000294621"/>
    </source>
</evidence>
<dbReference type="AlphaFoldDB" id="A0A4R5Y191"/>
<accession>A0A4R5Y191</accession>
<comment type="caution">
    <text evidence="1">The sequence shown here is derived from an EMBL/GenBank/DDBJ whole genome shotgun (WGS) entry which is preliminary data.</text>
</comment>
<sequence>MVVEFISALVHRVSRKTRPKSFTLMKVAAAGLTRVKPAGKFEKLLRSDPLAVMLVVVPGVSVV</sequence>
<name>A0A4R5Y191_9MICC</name>
<protein>
    <submittedName>
        <fullName evidence="1">Uncharacterized protein</fullName>
    </submittedName>
</protein>